<dbReference type="Proteomes" id="UP000634476">
    <property type="component" value="Unassembled WGS sequence"/>
</dbReference>
<dbReference type="PROSITE" id="PS50801">
    <property type="entry name" value="STAS"/>
    <property type="match status" value="1"/>
</dbReference>
<dbReference type="SUPFAM" id="SSF52091">
    <property type="entry name" value="SpoIIaa-like"/>
    <property type="match status" value="1"/>
</dbReference>
<accession>A0A8J3ST80</accession>
<comment type="caution">
    <text evidence="2">The sequence shown here is derived from an EMBL/GenBank/DDBJ whole genome shotgun (WGS) entry which is preliminary data.</text>
</comment>
<dbReference type="Gene3D" id="3.30.750.24">
    <property type="entry name" value="STAS domain"/>
    <property type="match status" value="1"/>
</dbReference>
<evidence type="ECO:0000313" key="3">
    <source>
        <dbReference type="Proteomes" id="UP000634476"/>
    </source>
</evidence>
<organism evidence="2 3">
    <name type="scientific">Planobispora takensis</name>
    <dbReference type="NCBI Taxonomy" id="1367882"/>
    <lineage>
        <taxon>Bacteria</taxon>
        <taxon>Bacillati</taxon>
        <taxon>Actinomycetota</taxon>
        <taxon>Actinomycetes</taxon>
        <taxon>Streptosporangiales</taxon>
        <taxon>Streptosporangiaceae</taxon>
        <taxon>Planobispora</taxon>
    </lineage>
</organism>
<gene>
    <name evidence="2" type="ORF">Pta02_21000</name>
</gene>
<protein>
    <recommendedName>
        <fullName evidence="1">STAS domain-containing protein</fullName>
    </recommendedName>
</protein>
<dbReference type="AlphaFoldDB" id="A0A8J3ST80"/>
<dbReference type="InterPro" id="IPR036513">
    <property type="entry name" value="STAS_dom_sf"/>
</dbReference>
<reference evidence="2" key="1">
    <citation type="submission" date="2021-01" db="EMBL/GenBank/DDBJ databases">
        <title>Whole genome shotgun sequence of Planobispora takensis NBRC 109077.</title>
        <authorList>
            <person name="Komaki H."/>
            <person name="Tamura T."/>
        </authorList>
    </citation>
    <scope>NUCLEOTIDE SEQUENCE</scope>
    <source>
        <strain evidence="2">NBRC 109077</strain>
    </source>
</reference>
<evidence type="ECO:0000259" key="1">
    <source>
        <dbReference type="PROSITE" id="PS50801"/>
    </source>
</evidence>
<sequence>MTSIAQGSDAMLNDHHSPSDFTLTTRSFGDRMVLCVGGALDHRSAPLLRRRLEEIWTLTGPLRLVLDLSALTDCDAAGLREVLTAVTDARTRGVEMEVAGLDGPVARTLATGNLRTRFDVHPAMGPNGR</sequence>
<dbReference type="CDD" id="cd07043">
    <property type="entry name" value="STAS_anti-anti-sigma_factors"/>
    <property type="match status" value="1"/>
</dbReference>
<feature type="domain" description="STAS" evidence="1">
    <location>
        <begin position="21"/>
        <end position="129"/>
    </location>
</feature>
<proteinExistence type="predicted"/>
<dbReference type="Pfam" id="PF01740">
    <property type="entry name" value="STAS"/>
    <property type="match status" value="1"/>
</dbReference>
<dbReference type="EMBL" id="BOOK01000014">
    <property type="protein sequence ID" value="GII00092.1"/>
    <property type="molecule type" value="Genomic_DNA"/>
</dbReference>
<dbReference type="InterPro" id="IPR002645">
    <property type="entry name" value="STAS_dom"/>
</dbReference>
<keyword evidence="3" id="KW-1185">Reference proteome</keyword>
<name>A0A8J3ST80_9ACTN</name>
<evidence type="ECO:0000313" key="2">
    <source>
        <dbReference type="EMBL" id="GII00092.1"/>
    </source>
</evidence>